<gene>
    <name evidence="1" type="ORF">FBZ95_109143</name>
</gene>
<dbReference type="AlphaFoldDB" id="A0A560HXD8"/>
<keyword evidence="2" id="KW-1185">Reference proteome</keyword>
<evidence type="ECO:0000313" key="2">
    <source>
        <dbReference type="Proteomes" id="UP000315914"/>
    </source>
</evidence>
<accession>A0A560HXD8</accession>
<proteinExistence type="predicted"/>
<dbReference type="EMBL" id="VITW01000009">
    <property type="protein sequence ID" value="TWB69547.1"/>
    <property type="molecule type" value="Genomic_DNA"/>
</dbReference>
<protein>
    <submittedName>
        <fullName evidence="1">Uncharacterized protein</fullName>
    </submittedName>
</protein>
<comment type="caution">
    <text evidence="1">The sequence shown here is derived from an EMBL/GenBank/DDBJ whole genome shotgun (WGS) entry which is preliminary data.</text>
</comment>
<reference evidence="1 2" key="1">
    <citation type="submission" date="2019-06" db="EMBL/GenBank/DDBJ databases">
        <title>Genomic Encyclopedia of Type Strains, Phase IV (KMG-V): Genome sequencing to study the core and pangenomes of soil and plant-associated prokaryotes.</title>
        <authorList>
            <person name="Whitman W."/>
        </authorList>
    </citation>
    <scope>NUCLEOTIDE SEQUENCE [LARGE SCALE GENOMIC DNA]</scope>
    <source>
        <strain evidence="1 2">BR 10556</strain>
    </source>
</reference>
<organism evidence="1 2">
    <name type="scientific">Bradyrhizobium sacchari</name>
    <dbReference type="NCBI Taxonomy" id="1399419"/>
    <lineage>
        <taxon>Bacteria</taxon>
        <taxon>Pseudomonadati</taxon>
        <taxon>Pseudomonadota</taxon>
        <taxon>Alphaproteobacteria</taxon>
        <taxon>Hyphomicrobiales</taxon>
        <taxon>Nitrobacteraceae</taxon>
        <taxon>Bradyrhizobium</taxon>
    </lineage>
</organism>
<dbReference type="Proteomes" id="UP000315914">
    <property type="component" value="Unassembled WGS sequence"/>
</dbReference>
<name>A0A560HXD8_9BRAD</name>
<sequence>MAWETLSVSLRLLALRAVCFLQASLELIVRLAAKQRQHGLMIESGTSCPVYVNQRSSYQARIAYHQCECVCSIDRIGFYFA</sequence>
<evidence type="ECO:0000313" key="1">
    <source>
        <dbReference type="EMBL" id="TWB69547.1"/>
    </source>
</evidence>